<dbReference type="PANTHER" id="PTHR13817">
    <property type="entry name" value="TITIN"/>
    <property type="match status" value="1"/>
</dbReference>
<dbReference type="CDD" id="cd00063">
    <property type="entry name" value="FN3"/>
    <property type="match status" value="2"/>
</dbReference>
<dbReference type="Proteomes" id="UP001174909">
    <property type="component" value="Unassembled WGS sequence"/>
</dbReference>
<feature type="domain" description="Fibronectin type-III" evidence="4">
    <location>
        <begin position="574"/>
        <end position="665"/>
    </location>
</feature>
<feature type="domain" description="Ig-like" evidence="3">
    <location>
        <begin position="411"/>
        <end position="499"/>
    </location>
</feature>
<keyword evidence="6" id="KW-1185">Reference proteome</keyword>
<feature type="domain" description="Ig-like" evidence="3">
    <location>
        <begin position="278"/>
        <end position="357"/>
    </location>
</feature>
<dbReference type="InterPro" id="IPR036179">
    <property type="entry name" value="Ig-like_dom_sf"/>
</dbReference>
<dbReference type="SUPFAM" id="SSF49265">
    <property type="entry name" value="Fibronectin type III"/>
    <property type="match status" value="3"/>
</dbReference>
<dbReference type="InterPro" id="IPR050964">
    <property type="entry name" value="Striated_Muscle_Regulatory"/>
</dbReference>
<evidence type="ECO:0000259" key="4">
    <source>
        <dbReference type="PROSITE" id="PS50853"/>
    </source>
</evidence>
<organism evidence="5 6">
    <name type="scientific">Geodia barretti</name>
    <name type="common">Barrett's horny sponge</name>
    <dbReference type="NCBI Taxonomy" id="519541"/>
    <lineage>
        <taxon>Eukaryota</taxon>
        <taxon>Metazoa</taxon>
        <taxon>Porifera</taxon>
        <taxon>Demospongiae</taxon>
        <taxon>Heteroscleromorpha</taxon>
        <taxon>Tetractinellida</taxon>
        <taxon>Astrophorina</taxon>
        <taxon>Geodiidae</taxon>
        <taxon>Geodia</taxon>
    </lineage>
</organism>
<keyword evidence="5" id="KW-0675">Receptor</keyword>
<dbReference type="InterPro" id="IPR003599">
    <property type="entry name" value="Ig_sub"/>
</dbReference>
<dbReference type="EMBL" id="CASHTH010002190">
    <property type="protein sequence ID" value="CAI8025892.1"/>
    <property type="molecule type" value="Genomic_DNA"/>
</dbReference>
<dbReference type="PROSITE" id="PS50853">
    <property type="entry name" value="FN3"/>
    <property type="match status" value="2"/>
</dbReference>
<dbReference type="SUPFAM" id="SSF48726">
    <property type="entry name" value="Immunoglobulin"/>
    <property type="match status" value="2"/>
</dbReference>
<dbReference type="PANTHER" id="PTHR13817:SF166">
    <property type="entry name" value="NEURONAL IGCAM-RELATED"/>
    <property type="match status" value="1"/>
</dbReference>
<feature type="region of interest" description="Disordered" evidence="2">
    <location>
        <begin position="83"/>
        <end position="122"/>
    </location>
</feature>
<feature type="region of interest" description="Disordered" evidence="2">
    <location>
        <begin position="725"/>
        <end position="756"/>
    </location>
</feature>
<dbReference type="InterPro" id="IPR003961">
    <property type="entry name" value="FN3_dom"/>
</dbReference>
<name>A0AA35SBP2_GEOBA</name>
<feature type="region of interest" description="Disordered" evidence="2">
    <location>
        <begin position="295"/>
        <end position="317"/>
    </location>
</feature>
<feature type="compositionally biased region" description="Acidic residues" evidence="2">
    <location>
        <begin position="744"/>
        <end position="756"/>
    </location>
</feature>
<proteinExistence type="predicted"/>
<accession>A0AA35SBP2</accession>
<sequence length="756" mass="79823">MTKLEELRSSGCHGECIDSTLMSSGSLSVAGFSPNTPYSCSLTANNSQGSGPPAVVTFTTEEDSPSGSPEMFRAVAGEREVEFSWSPPPPTQQNGVITSYTLSCSPSPSSLPQSPSSQSFGSLSVTGFSPNTLYSCSLTANNSKGSGPPAVVTVTTQQDLWKIRQRGGVPTKTNEKPYNRGGSSSNRAYEMKAPQQEYEPMESDTGKVPTTNKESHEGTLPETTTEDESYENGLNSVLVTWIPLGIYVTGYTIFYQRQGEQSVSAKGVGNTTEATIRSTVTLTYSISLPTGVTDTPSFEWEGPGEIPTPTDPTSSGRMVSSTLVLHEVATSQAGLYTCTASLRGTINTSTTLIVQISTPTPSISHSVLIAGTESNLSCDYSLGAYVDSHVAENVSWMSTDVAITVEIPPAPNVMVSTTGLSIAGQSYTFKCTASVVADLVAEPHMKILFPDSTEIPSDATKTLYHTFSSLRISDGGQYACTATINIPQAGVTNIQSSVAKTLAVMPTQLRGFGPAEQQELLSPSIGVLQALVQAANTSAVITDLHPGAIYNCSIFTVGPLGNSEPKSQNITTLEAGSPEMFGAVAGEREVEFSWSPPPPTQQNGVITSYTLSCSPSPSSLLQSQSSGSLSVTGFSPNTLYSCSLTANNSQGSGPPATYTFTTQQDSLYLYSPRFEMSLVPGSPGVIPTSTNSAYHTVKQEGRVTETYEIPLRAGDDGGYDIILCPSPPPPRPTSQQSLPKLPESEEVYEVIPGEDN</sequence>
<evidence type="ECO:0000259" key="3">
    <source>
        <dbReference type="PROSITE" id="PS50835"/>
    </source>
</evidence>
<dbReference type="InterPro" id="IPR007110">
    <property type="entry name" value="Ig-like_dom"/>
</dbReference>
<feature type="region of interest" description="Disordered" evidence="2">
    <location>
        <begin position="167"/>
        <end position="230"/>
    </location>
</feature>
<feature type="compositionally biased region" description="Polar residues" evidence="2">
    <location>
        <begin position="92"/>
        <end position="101"/>
    </location>
</feature>
<dbReference type="SMART" id="SM00060">
    <property type="entry name" value="FN3"/>
    <property type="match status" value="3"/>
</dbReference>
<feature type="compositionally biased region" description="Low complexity" evidence="2">
    <location>
        <begin position="102"/>
        <end position="122"/>
    </location>
</feature>
<dbReference type="Gene3D" id="2.60.40.10">
    <property type="entry name" value="Immunoglobulins"/>
    <property type="match status" value="4"/>
</dbReference>
<comment type="caution">
    <text evidence="5">The sequence shown here is derived from an EMBL/GenBank/DDBJ whole genome shotgun (WGS) entry which is preliminary data.</text>
</comment>
<reference evidence="5" key="1">
    <citation type="submission" date="2023-03" db="EMBL/GenBank/DDBJ databases">
        <authorList>
            <person name="Steffen K."/>
            <person name="Cardenas P."/>
        </authorList>
    </citation>
    <scope>NUCLEOTIDE SEQUENCE</scope>
</reference>
<evidence type="ECO:0000313" key="6">
    <source>
        <dbReference type="Proteomes" id="UP001174909"/>
    </source>
</evidence>
<dbReference type="InterPro" id="IPR036116">
    <property type="entry name" value="FN3_sf"/>
</dbReference>
<dbReference type="InterPro" id="IPR013783">
    <property type="entry name" value="Ig-like_fold"/>
</dbReference>
<dbReference type="PROSITE" id="PS50835">
    <property type="entry name" value="IG_LIKE"/>
    <property type="match status" value="2"/>
</dbReference>
<keyword evidence="1" id="KW-0677">Repeat</keyword>
<gene>
    <name evidence="5" type="ORF">GBAR_LOCUS14929</name>
</gene>
<dbReference type="Pfam" id="PF00041">
    <property type="entry name" value="fn3"/>
    <property type="match status" value="2"/>
</dbReference>
<dbReference type="AlphaFoldDB" id="A0AA35SBP2"/>
<protein>
    <submittedName>
        <fullName evidence="5">Receptor-type tyrosine-protein phosphatase F</fullName>
    </submittedName>
</protein>
<evidence type="ECO:0000256" key="1">
    <source>
        <dbReference type="ARBA" id="ARBA00022737"/>
    </source>
</evidence>
<evidence type="ECO:0000256" key="2">
    <source>
        <dbReference type="SAM" id="MobiDB-lite"/>
    </source>
</evidence>
<dbReference type="SMART" id="SM00409">
    <property type="entry name" value="IG"/>
    <property type="match status" value="2"/>
</dbReference>
<feature type="domain" description="Fibronectin type-III" evidence="4">
    <location>
        <begin position="65"/>
        <end position="159"/>
    </location>
</feature>
<evidence type="ECO:0000313" key="5">
    <source>
        <dbReference type="EMBL" id="CAI8025892.1"/>
    </source>
</evidence>